<comment type="cofactor">
    <cofactor evidence="1 15">
        <name>Mg(2+)</name>
        <dbReference type="ChEBI" id="CHEBI:18420"/>
    </cofactor>
</comment>
<evidence type="ECO:0000256" key="5">
    <source>
        <dbReference type="ARBA" id="ARBA00011895"/>
    </source>
</evidence>
<dbReference type="GO" id="GO:0004422">
    <property type="term" value="F:hypoxanthine phosphoribosyltransferase activity"/>
    <property type="evidence" value="ECO:0007669"/>
    <property type="project" value="InterPro"/>
</dbReference>
<dbReference type="PANTHER" id="PTHR43340:SF1">
    <property type="entry name" value="HYPOXANTHINE PHOSPHORIBOSYLTRANSFERASE"/>
    <property type="match status" value="1"/>
</dbReference>
<feature type="domain" description="Phosphoribosyltransferase" evidence="16">
    <location>
        <begin position="13"/>
        <end position="155"/>
    </location>
</feature>
<dbReference type="GO" id="GO:0046100">
    <property type="term" value="P:hypoxanthine metabolic process"/>
    <property type="evidence" value="ECO:0007669"/>
    <property type="project" value="TreeGrafter"/>
</dbReference>
<evidence type="ECO:0000256" key="11">
    <source>
        <dbReference type="ARBA" id="ARBA00022741"/>
    </source>
</evidence>
<evidence type="ECO:0000256" key="13">
    <source>
        <dbReference type="ARBA" id="ARBA00048811"/>
    </source>
</evidence>
<dbReference type="EC" id="2.4.2.8" evidence="5 15"/>
<dbReference type="GO" id="GO:0000166">
    <property type="term" value="F:nucleotide binding"/>
    <property type="evidence" value="ECO:0007669"/>
    <property type="project" value="UniProtKB-KW"/>
</dbReference>
<evidence type="ECO:0000256" key="10">
    <source>
        <dbReference type="ARBA" id="ARBA00022726"/>
    </source>
</evidence>
<evidence type="ECO:0000256" key="8">
    <source>
        <dbReference type="ARBA" id="ARBA00022679"/>
    </source>
</evidence>
<dbReference type="GO" id="GO:0000287">
    <property type="term" value="F:magnesium ion binding"/>
    <property type="evidence" value="ECO:0007669"/>
    <property type="project" value="TreeGrafter"/>
</dbReference>
<dbReference type="CDD" id="cd06223">
    <property type="entry name" value="PRTases_typeI"/>
    <property type="match status" value="1"/>
</dbReference>
<evidence type="ECO:0000256" key="14">
    <source>
        <dbReference type="ARBA" id="ARBA00049402"/>
    </source>
</evidence>
<proteinExistence type="inferred from homology"/>
<comment type="catalytic activity">
    <reaction evidence="13">
        <text>GMP + diphosphate = guanine + 5-phospho-alpha-D-ribose 1-diphosphate</text>
        <dbReference type="Rhea" id="RHEA:25424"/>
        <dbReference type="ChEBI" id="CHEBI:16235"/>
        <dbReference type="ChEBI" id="CHEBI:33019"/>
        <dbReference type="ChEBI" id="CHEBI:58017"/>
        <dbReference type="ChEBI" id="CHEBI:58115"/>
        <dbReference type="EC" id="2.4.2.8"/>
    </reaction>
    <physiologicalReaction direction="right-to-left" evidence="13">
        <dbReference type="Rhea" id="RHEA:25426"/>
    </physiologicalReaction>
</comment>
<name>A0A7V3RFC2_9BACT</name>
<keyword evidence="11 15" id="KW-0547">Nucleotide-binding</keyword>
<dbReference type="InterPro" id="IPR005904">
    <property type="entry name" value="Hxn_phspho_trans"/>
</dbReference>
<evidence type="ECO:0000256" key="6">
    <source>
        <dbReference type="ARBA" id="ARBA00022490"/>
    </source>
</evidence>
<evidence type="ECO:0000256" key="2">
    <source>
        <dbReference type="ARBA" id="ARBA00004496"/>
    </source>
</evidence>
<comment type="catalytic activity">
    <reaction evidence="14">
        <text>IMP + diphosphate = hypoxanthine + 5-phospho-alpha-D-ribose 1-diphosphate</text>
        <dbReference type="Rhea" id="RHEA:17973"/>
        <dbReference type="ChEBI" id="CHEBI:17368"/>
        <dbReference type="ChEBI" id="CHEBI:33019"/>
        <dbReference type="ChEBI" id="CHEBI:58017"/>
        <dbReference type="ChEBI" id="CHEBI:58053"/>
        <dbReference type="EC" id="2.4.2.8"/>
    </reaction>
    <physiologicalReaction direction="right-to-left" evidence="14">
        <dbReference type="Rhea" id="RHEA:17975"/>
    </physiologicalReaction>
</comment>
<dbReference type="GO" id="GO:0032263">
    <property type="term" value="P:GMP salvage"/>
    <property type="evidence" value="ECO:0007669"/>
    <property type="project" value="TreeGrafter"/>
</dbReference>
<dbReference type="AlphaFoldDB" id="A0A7V3RFC2"/>
<evidence type="ECO:0000313" key="17">
    <source>
        <dbReference type="EMBL" id="HGE75517.1"/>
    </source>
</evidence>
<keyword evidence="12 15" id="KW-0460">Magnesium</keyword>
<comment type="caution">
    <text evidence="17">The sequence shown here is derived from an EMBL/GenBank/DDBJ whole genome shotgun (WGS) entry which is preliminary data.</text>
</comment>
<keyword evidence="7 15" id="KW-0328">Glycosyltransferase</keyword>
<dbReference type="EMBL" id="DTPE01000209">
    <property type="protein sequence ID" value="HGE75517.1"/>
    <property type="molecule type" value="Genomic_DNA"/>
</dbReference>
<evidence type="ECO:0000256" key="3">
    <source>
        <dbReference type="ARBA" id="ARBA00004669"/>
    </source>
</evidence>
<gene>
    <name evidence="17" type="primary">hpt</name>
    <name evidence="17" type="ORF">ENX73_05280</name>
</gene>
<dbReference type="Gene3D" id="3.40.50.2020">
    <property type="match status" value="1"/>
</dbReference>
<evidence type="ECO:0000256" key="1">
    <source>
        <dbReference type="ARBA" id="ARBA00001946"/>
    </source>
</evidence>
<dbReference type="UniPathway" id="UPA00591">
    <property type="reaction ID" value="UER00648"/>
</dbReference>
<comment type="pathway">
    <text evidence="3 15">Purine metabolism; IMP biosynthesis via salvage pathway; IMP from hypoxanthine: step 1/1.</text>
</comment>
<dbReference type="InterPro" id="IPR029057">
    <property type="entry name" value="PRTase-like"/>
</dbReference>
<comment type="similarity">
    <text evidence="4 15">Belongs to the purine/pyrimidine phosphoribosyltransferase family.</text>
</comment>
<keyword evidence="10 15" id="KW-0660">Purine salvage</keyword>
<evidence type="ECO:0000256" key="7">
    <source>
        <dbReference type="ARBA" id="ARBA00022676"/>
    </source>
</evidence>
<dbReference type="InterPro" id="IPR000836">
    <property type="entry name" value="PRTase_dom"/>
</dbReference>
<keyword evidence="8 15" id="KW-0808">Transferase</keyword>
<reference evidence="17" key="1">
    <citation type="journal article" date="2020" name="mSystems">
        <title>Genome- and Community-Level Interaction Insights into Carbon Utilization and Element Cycling Functions of Hydrothermarchaeota in Hydrothermal Sediment.</title>
        <authorList>
            <person name="Zhou Z."/>
            <person name="Liu Y."/>
            <person name="Xu W."/>
            <person name="Pan J."/>
            <person name="Luo Z.H."/>
            <person name="Li M."/>
        </authorList>
    </citation>
    <scope>NUCLEOTIDE SEQUENCE [LARGE SCALE GENOMIC DNA]</scope>
    <source>
        <strain evidence="17">SpSt-966</strain>
    </source>
</reference>
<protein>
    <recommendedName>
        <fullName evidence="5 15">Hypoxanthine phosphoribosyltransferase</fullName>
        <ecNumber evidence="5 15">2.4.2.8</ecNumber>
    </recommendedName>
</protein>
<evidence type="ECO:0000256" key="15">
    <source>
        <dbReference type="RuleBase" id="RU364099"/>
    </source>
</evidence>
<dbReference type="GO" id="GO:0006178">
    <property type="term" value="P:guanine salvage"/>
    <property type="evidence" value="ECO:0007669"/>
    <property type="project" value="TreeGrafter"/>
</dbReference>
<evidence type="ECO:0000256" key="4">
    <source>
        <dbReference type="ARBA" id="ARBA00008391"/>
    </source>
</evidence>
<evidence type="ECO:0000256" key="12">
    <source>
        <dbReference type="ARBA" id="ARBA00022842"/>
    </source>
</evidence>
<dbReference type="NCBIfam" id="TIGR01203">
    <property type="entry name" value="HGPRTase"/>
    <property type="match status" value="1"/>
</dbReference>
<accession>A0A7V3RFC2</accession>
<evidence type="ECO:0000256" key="9">
    <source>
        <dbReference type="ARBA" id="ARBA00022723"/>
    </source>
</evidence>
<dbReference type="GO" id="GO:0005829">
    <property type="term" value="C:cytosol"/>
    <property type="evidence" value="ECO:0007669"/>
    <property type="project" value="TreeGrafter"/>
</dbReference>
<sequence>METLYTREELHGRIVELANEITETYKPFTDEIMAVCVLKGAVHFFSDLVLEMKLNVMYSFVQVSSYSGSGSTERIKVKSWLDESIYGKHILVVEDIVDTGITLDYILRYFSKYNPATLKVVTLFEKTAHRKVDVPIDFVGFKIDDKFILGYGFDYDQKNRNLPYVGFKNA</sequence>
<dbReference type="SUPFAM" id="SSF53271">
    <property type="entry name" value="PRTase-like"/>
    <property type="match status" value="1"/>
</dbReference>
<organism evidence="17">
    <name type="scientific">Mesoaciditoga lauensis</name>
    <dbReference type="NCBI Taxonomy" id="1495039"/>
    <lineage>
        <taxon>Bacteria</taxon>
        <taxon>Thermotogati</taxon>
        <taxon>Thermotogota</taxon>
        <taxon>Thermotogae</taxon>
        <taxon>Mesoaciditogales</taxon>
        <taxon>Mesoaciditogaceae</taxon>
        <taxon>Mesoaciditoga</taxon>
    </lineage>
</organism>
<keyword evidence="6 15" id="KW-0963">Cytoplasm</keyword>
<dbReference type="Pfam" id="PF00156">
    <property type="entry name" value="Pribosyltran"/>
    <property type="match status" value="1"/>
</dbReference>
<keyword evidence="9 15" id="KW-0479">Metal-binding</keyword>
<evidence type="ECO:0000259" key="16">
    <source>
        <dbReference type="Pfam" id="PF00156"/>
    </source>
</evidence>
<dbReference type="PANTHER" id="PTHR43340">
    <property type="entry name" value="HYPOXANTHINE-GUANINE PHOSPHORIBOSYLTRANSFERASE"/>
    <property type="match status" value="1"/>
</dbReference>
<dbReference type="GO" id="GO:0006166">
    <property type="term" value="P:purine ribonucleoside salvage"/>
    <property type="evidence" value="ECO:0007669"/>
    <property type="project" value="UniProtKB-KW"/>
</dbReference>
<dbReference type="InterPro" id="IPR050408">
    <property type="entry name" value="HGPRT"/>
</dbReference>
<comment type="subcellular location">
    <subcellularLocation>
        <location evidence="2 15">Cytoplasm</location>
    </subcellularLocation>
</comment>
<dbReference type="GO" id="GO:0032264">
    <property type="term" value="P:IMP salvage"/>
    <property type="evidence" value="ECO:0007669"/>
    <property type="project" value="UniProtKB-UniPathway"/>
</dbReference>